<evidence type="ECO:0000313" key="1">
    <source>
        <dbReference type="Proteomes" id="UP000095287"/>
    </source>
</evidence>
<proteinExistence type="predicted"/>
<keyword evidence="1" id="KW-1185">Reference proteome</keyword>
<organism evidence="1 2">
    <name type="scientific">Steinernema glaseri</name>
    <dbReference type="NCBI Taxonomy" id="37863"/>
    <lineage>
        <taxon>Eukaryota</taxon>
        <taxon>Metazoa</taxon>
        <taxon>Ecdysozoa</taxon>
        <taxon>Nematoda</taxon>
        <taxon>Chromadorea</taxon>
        <taxon>Rhabditida</taxon>
        <taxon>Tylenchina</taxon>
        <taxon>Panagrolaimomorpha</taxon>
        <taxon>Strongyloidoidea</taxon>
        <taxon>Steinernematidae</taxon>
        <taxon>Steinernema</taxon>
    </lineage>
</organism>
<reference evidence="2" key="1">
    <citation type="submission" date="2016-11" db="UniProtKB">
        <authorList>
            <consortium name="WormBaseParasite"/>
        </authorList>
    </citation>
    <scope>IDENTIFICATION</scope>
</reference>
<name>A0A1I7ZJV9_9BILA</name>
<dbReference type="WBParaSite" id="L893_g27274.t1">
    <property type="protein sequence ID" value="L893_g27274.t1"/>
    <property type="gene ID" value="L893_g27274"/>
</dbReference>
<evidence type="ECO:0000313" key="2">
    <source>
        <dbReference type="WBParaSite" id="L893_g27274.t1"/>
    </source>
</evidence>
<dbReference type="AlphaFoldDB" id="A0A1I7ZJV9"/>
<sequence length="74" mass="8510">MLLVVTVDRFFAVFAPIRYFKQNHCYAWKALLGVLMTPDIDCWTTPNEVTSNEVRPKNDGFMGTMRTYGTFLGL</sequence>
<protein>
    <submittedName>
        <fullName evidence="2">G_PROTEIN_RECEP_F1_2 domain-containing protein</fullName>
    </submittedName>
</protein>
<dbReference type="Proteomes" id="UP000095287">
    <property type="component" value="Unplaced"/>
</dbReference>
<accession>A0A1I7ZJV9</accession>